<sequence>MKSLKSTLLATALLAPAAHSANITFCADDQCELPPLGNITITPSSGCQTNFSSLALAADWSLGEDNASNQAIRFYRSIDCFALCGSDHLLYSAQGTKGFMSWGFRQGPVMQSFEVVELDDEGRAPGYGYCGVRHGDAKYVNGRTVKFQQVAKGWFLDVPVEEWDESVHMKIEDGEVRMDAVRHGWVMQYGMGELRKVHKMGRDMWSYVLLEDWDDEKYVESDEPLAWLTDIDYEEGVEEDYFEEEESMDGEGIRKQYLDDEVYLGREEDGVLDEEPAPQIFVVQGQD</sequence>
<evidence type="ECO:0000313" key="2">
    <source>
        <dbReference type="EMBL" id="KAF2087826.1"/>
    </source>
</evidence>
<evidence type="ECO:0000256" key="1">
    <source>
        <dbReference type="SAM" id="SignalP"/>
    </source>
</evidence>
<keyword evidence="3" id="KW-1185">Reference proteome</keyword>
<feature type="chain" id="PRO_5040282316" evidence="1">
    <location>
        <begin position="21"/>
        <end position="287"/>
    </location>
</feature>
<keyword evidence="1" id="KW-0732">Signal</keyword>
<gene>
    <name evidence="2" type="ORF">K490DRAFT_65106</name>
</gene>
<protein>
    <submittedName>
        <fullName evidence="2">Uncharacterized protein</fullName>
    </submittedName>
</protein>
<feature type="signal peptide" evidence="1">
    <location>
        <begin position="1"/>
        <end position="20"/>
    </location>
</feature>
<reference evidence="2" key="1">
    <citation type="journal article" date="2020" name="Stud. Mycol.">
        <title>101 Dothideomycetes genomes: a test case for predicting lifestyles and emergence of pathogens.</title>
        <authorList>
            <person name="Haridas S."/>
            <person name="Albert R."/>
            <person name="Binder M."/>
            <person name="Bloem J."/>
            <person name="Labutti K."/>
            <person name="Salamov A."/>
            <person name="Andreopoulos B."/>
            <person name="Baker S."/>
            <person name="Barry K."/>
            <person name="Bills G."/>
            <person name="Bluhm B."/>
            <person name="Cannon C."/>
            <person name="Castanera R."/>
            <person name="Culley D."/>
            <person name="Daum C."/>
            <person name="Ezra D."/>
            <person name="Gonzalez J."/>
            <person name="Henrissat B."/>
            <person name="Kuo A."/>
            <person name="Liang C."/>
            <person name="Lipzen A."/>
            <person name="Lutzoni F."/>
            <person name="Magnuson J."/>
            <person name="Mondo S."/>
            <person name="Nolan M."/>
            <person name="Ohm R."/>
            <person name="Pangilinan J."/>
            <person name="Park H.-J."/>
            <person name="Ramirez L."/>
            <person name="Alfaro M."/>
            <person name="Sun H."/>
            <person name="Tritt A."/>
            <person name="Yoshinaga Y."/>
            <person name="Zwiers L.-H."/>
            <person name="Turgeon B."/>
            <person name="Goodwin S."/>
            <person name="Spatafora J."/>
            <person name="Crous P."/>
            <person name="Grigoriev I."/>
        </authorList>
    </citation>
    <scope>NUCLEOTIDE SEQUENCE</scope>
    <source>
        <strain evidence="2">CBS 121410</strain>
    </source>
</reference>
<dbReference type="AlphaFoldDB" id="A0A9P4LZ77"/>
<comment type="caution">
    <text evidence="2">The sequence shown here is derived from an EMBL/GenBank/DDBJ whole genome shotgun (WGS) entry which is preliminary data.</text>
</comment>
<organism evidence="2 3">
    <name type="scientific">Saccharata proteae CBS 121410</name>
    <dbReference type="NCBI Taxonomy" id="1314787"/>
    <lineage>
        <taxon>Eukaryota</taxon>
        <taxon>Fungi</taxon>
        <taxon>Dikarya</taxon>
        <taxon>Ascomycota</taxon>
        <taxon>Pezizomycotina</taxon>
        <taxon>Dothideomycetes</taxon>
        <taxon>Dothideomycetes incertae sedis</taxon>
        <taxon>Botryosphaeriales</taxon>
        <taxon>Saccharataceae</taxon>
        <taxon>Saccharata</taxon>
    </lineage>
</organism>
<evidence type="ECO:0000313" key="3">
    <source>
        <dbReference type="Proteomes" id="UP000799776"/>
    </source>
</evidence>
<proteinExistence type="predicted"/>
<dbReference type="Proteomes" id="UP000799776">
    <property type="component" value="Unassembled WGS sequence"/>
</dbReference>
<dbReference type="EMBL" id="ML978718">
    <property type="protein sequence ID" value="KAF2087826.1"/>
    <property type="molecule type" value="Genomic_DNA"/>
</dbReference>
<accession>A0A9P4LZ77</accession>
<name>A0A9P4LZ77_9PEZI</name>
<dbReference type="OrthoDB" id="4766028at2759"/>